<sequence length="228" mass="24627">MRSIAITLVLLLGSAASLSITSKSSFTPSFSPTSPSTSPTTMKLFDWKRREADESSLNDVENTLFTLDNLKPAPGSVKRVQRKGRGIAAGQGASCGFGMRGQKSRSGRPTRPGFEGGQQPLYRRLPKFQGKPLGPGHKRKIYNLIKTSELNTLTPGSVVNYSTLLESSTITKGKSILPHKVVLGREKLSVKELTVQAHAFTKTAREEIEGLGGKCEILKVTTGEVVEV</sequence>
<keyword evidence="3" id="KW-0687">Ribonucleoprotein</keyword>
<dbReference type="GO" id="GO:0003735">
    <property type="term" value="F:structural constituent of ribosome"/>
    <property type="evidence" value="ECO:0007669"/>
    <property type="project" value="InterPro"/>
</dbReference>
<dbReference type="InterPro" id="IPR030878">
    <property type="entry name" value="Ribosomal_uL15"/>
</dbReference>
<feature type="chain" id="PRO_5040937859" description="Large ribosomal subunit protein uL15/eL18 domain-containing protein" evidence="5">
    <location>
        <begin position="18"/>
        <end position="228"/>
    </location>
</feature>
<dbReference type="GO" id="GO:0005762">
    <property type="term" value="C:mitochondrial large ribosomal subunit"/>
    <property type="evidence" value="ECO:0007669"/>
    <property type="project" value="TreeGrafter"/>
</dbReference>
<evidence type="ECO:0000256" key="5">
    <source>
        <dbReference type="SAM" id="SignalP"/>
    </source>
</evidence>
<evidence type="ECO:0000259" key="6">
    <source>
        <dbReference type="Pfam" id="PF00828"/>
    </source>
</evidence>
<dbReference type="EMBL" id="BRXY01000456">
    <property type="protein sequence ID" value="GMH95970.1"/>
    <property type="molecule type" value="Genomic_DNA"/>
</dbReference>
<dbReference type="PANTHER" id="PTHR12934:SF11">
    <property type="entry name" value="LARGE RIBOSOMAL SUBUNIT PROTEIN UL15M"/>
    <property type="match status" value="1"/>
</dbReference>
<dbReference type="HAMAP" id="MF_01341">
    <property type="entry name" value="Ribosomal_uL15"/>
    <property type="match status" value="1"/>
</dbReference>
<proteinExistence type="inferred from homology"/>
<evidence type="ECO:0000256" key="2">
    <source>
        <dbReference type="ARBA" id="ARBA00022980"/>
    </source>
</evidence>
<dbReference type="OrthoDB" id="361383at2759"/>
<feature type="domain" description="Large ribosomal subunit protein uL15/eL18" evidence="6">
    <location>
        <begin position="143"/>
        <end position="216"/>
    </location>
</feature>
<dbReference type="AlphaFoldDB" id="A0A9W7BXL8"/>
<dbReference type="GO" id="GO:0006412">
    <property type="term" value="P:translation"/>
    <property type="evidence" value="ECO:0007669"/>
    <property type="project" value="InterPro"/>
</dbReference>
<keyword evidence="2" id="KW-0689">Ribosomal protein</keyword>
<evidence type="ECO:0000313" key="7">
    <source>
        <dbReference type="EMBL" id="GMH95970.1"/>
    </source>
</evidence>
<dbReference type="SUPFAM" id="SSF52080">
    <property type="entry name" value="Ribosomal proteins L15p and L18e"/>
    <property type="match status" value="1"/>
</dbReference>
<accession>A0A9W7BXL8</accession>
<comment type="similarity">
    <text evidence="1">Belongs to the universal ribosomal protein uL15 family.</text>
</comment>
<dbReference type="Proteomes" id="UP001165085">
    <property type="component" value="Unassembled WGS sequence"/>
</dbReference>
<reference evidence="8" key="1">
    <citation type="journal article" date="2023" name="Commun. Biol.">
        <title>Genome analysis of Parmales, the sister group of diatoms, reveals the evolutionary specialization of diatoms from phago-mixotrophs to photoautotrophs.</title>
        <authorList>
            <person name="Ban H."/>
            <person name="Sato S."/>
            <person name="Yoshikawa S."/>
            <person name="Yamada K."/>
            <person name="Nakamura Y."/>
            <person name="Ichinomiya M."/>
            <person name="Sato N."/>
            <person name="Blanc-Mathieu R."/>
            <person name="Endo H."/>
            <person name="Kuwata A."/>
            <person name="Ogata H."/>
        </authorList>
    </citation>
    <scope>NUCLEOTIDE SEQUENCE [LARGE SCALE GENOMIC DNA]</scope>
    <source>
        <strain evidence="8">NIES 3701</strain>
    </source>
</reference>
<name>A0A9W7BXL8_9STRA</name>
<protein>
    <recommendedName>
        <fullName evidence="6">Large ribosomal subunit protein uL15/eL18 domain-containing protein</fullName>
    </recommendedName>
</protein>
<gene>
    <name evidence="7" type="ORF">TrST_g6068</name>
</gene>
<evidence type="ECO:0000256" key="4">
    <source>
        <dbReference type="SAM" id="MobiDB-lite"/>
    </source>
</evidence>
<dbReference type="InterPro" id="IPR021131">
    <property type="entry name" value="Ribosomal_uL15/eL18"/>
</dbReference>
<feature type="signal peptide" evidence="5">
    <location>
        <begin position="1"/>
        <end position="17"/>
    </location>
</feature>
<dbReference type="Gene3D" id="3.100.10.10">
    <property type="match status" value="1"/>
</dbReference>
<dbReference type="PANTHER" id="PTHR12934">
    <property type="entry name" value="50S RIBOSOMAL PROTEIN L15"/>
    <property type="match status" value="1"/>
</dbReference>
<organism evidence="7 8">
    <name type="scientific">Triparma strigata</name>
    <dbReference type="NCBI Taxonomy" id="1606541"/>
    <lineage>
        <taxon>Eukaryota</taxon>
        <taxon>Sar</taxon>
        <taxon>Stramenopiles</taxon>
        <taxon>Ochrophyta</taxon>
        <taxon>Bolidophyceae</taxon>
        <taxon>Parmales</taxon>
        <taxon>Triparmaceae</taxon>
        <taxon>Triparma</taxon>
    </lineage>
</organism>
<keyword evidence="8" id="KW-1185">Reference proteome</keyword>
<dbReference type="NCBIfam" id="TIGR01071">
    <property type="entry name" value="rplO_bact"/>
    <property type="match status" value="1"/>
</dbReference>
<feature type="region of interest" description="Disordered" evidence="4">
    <location>
        <begin position="91"/>
        <end position="120"/>
    </location>
</feature>
<evidence type="ECO:0000256" key="3">
    <source>
        <dbReference type="ARBA" id="ARBA00023274"/>
    </source>
</evidence>
<keyword evidence="5" id="KW-0732">Signal</keyword>
<evidence type="ECO:0000256" key="1">
    <source>
        <dbReference type="ARBA" id="ARBA00007320"/>
    </source>
</evidence>
<dbReference type="InterPro" id="IPR005749">
    <property type="entry name" value="Ribosomal_uL15_bac-type"/>
</dbReference>
<dbReference type="Pfam" id="PF00828">
    <property type="entry name" value="Ribosomal_L27A"/>
    <property type="match status" value="1"/>
</dbReference>
<evidence type="ECO:0000313" key="8">
    <source>
        <dbReference type="Proteomes" id="UP001165085"/>
    </source>
</evidence>
<dbReference type="InterPro" id="IPR036227">
    <property type="entry name" value="Ribosomal_uL15/eL18_sf"/>
</dbReference>
<comment type="caution">
    <text evidence="7">The sequence shown here is derived from an EMBL/GenBank/DDBJ whole genome shotgun (WGS) entry which is preliminary data.</text>
</comment>